<dbReference type="PANTHER" id="PTHR31635:SF196">
    <property type="entry name" value="REVERSE TRANSCRIPTASE DOMAIN-CONTAINING PROTEIN-RELATED"/>
    <property type="match status" value="1"/>
</dbReference>
<dbReference type="PANTHER" id="PTHR31635">
    <property type="entry name" value="REVERSE TRANSCRIPTASE DOMAIN-CONTAINING PROTEIN-RELATED"/>
    <property type="match status" value="1"/>
</dbReference>
<dbReference type="Proteomes" id="UP000694569">
    <property type="component" value="Unplaced"/>
</dbReference>
<sequence>MLTGGIPPAESLMASIVLLPKPGRDPQLVENYRPISLINTDLKLFTKILSLRLDRLLGSLIHPDQVGFIPNRQAFENTRKTADLIWYASAHKVPSLFISLDAEKAFDRAEWPFLFSLLEHLGFPSAYVAAVQALYSSPSAQVVIPGTDGIPFNIRNGTRQGCPLSPALFALFLEPLLQHIRLDSSIRGILIQGNEYKLSAYADDVLLSISQPLSSLPNVLRILSDFARLSGYIINMDKSEAIPIHMGEGDISLLRSYFPVAVSLTSIKYLGIHLSTDPGQLYDVNYAPLLSRIKRDLENWDKYAISWMGRIYCIKMTVLPRLLYFFQALPIAIPPEDLHRLQRAIDKFIWRGKRHRISRATLYRPKDAGGLGLPCLLSYYYAAQLAQIVGWHTPPGRHRWVDLERALMFPDDPSLWIWLSKTHRTLLRTTCPAIVNSIRLWDKLAAKCDLSSFPSPLSPIIRNKAFLPAYSAKAGRGWMDSNISRFHQLYPGGSFVAHAELSATGITSLASLLPYMQLKAFASQPHVKAAALSPLTPFERLCKSSSYPKGLISTLYRSLTSLLDWRELTYIKAWEKDLGEQLEREEWLDIWDSMRIVSVCTTHQEQLVKTIFRWYVTPVQLSRMSPPTPDTCWKGCGERGSYIHLWWTCPHTQHYWTGVQTLLSTVFGRHIPMDPWAFLLSRPNPDLSRQEHKLMAKITLAARRLLALEWNCPQVPSSHRIHSLIQDVQIMDKLTALARDSLPAYYTTWAPWIDHMGHAVMT</sequence>
<protein>
    <recommendedName>
        <fullName evidence="1">Reverse transcriptase domain-containing protein</fullName>
    </recommendedName>
</protein>
<evidence type="ECO:0000313" key="3">
    <source>
        <dbReference type="Proteomes" id="UP000694569"/>
    </source>
</evidence>
<dbReference type="GeneTree" id="ENSGT00940000165023"/>
<dbReference type="CDD" id="cd01650">
    <property type="entry name" value="RT_nLTR_like"/>
    <property type="match status" value="1"/>
</dbReference>
<dbReference type="PROSITE" id="PS50878">
    <property type="entry name" value="RT_POL"/>
    <property type="match status" value="1"/>
</dbReference>
<feature type="domain" description="Reverse transcriptase" evidence="1">
    <location>
        <begin position="1"/>
        <end position="274"/>
    </location>
</feature>
<reference evidence="2" key="2">
    <citation type="submission" date="2025-09" db="UniProtKB">
        <authorList>
            <consortium name="Ensembl"/>
        </authorList>
    </citation>
    <scope>IDENTIFICATION</scope>
</reference>
<proteinExistence type="predicted"/>
<dbReference type="SUPFAM" id="SSF56672">
    <property type="entry name" value="DNA/RNA polymerases"/>
    <property type="match status" value="1"/>
</dbReference>
<dbReference type="InterPro" id="IPR043502">
    <property type="entry name" value="DNA/RNA_pol_sf"/>
</dbReference>
<evidence type="ECO:0000259" key="1">
    <source>
        <dbReference type="PROSITE" id="PS50878"/>
    </source>
</evidence>
<keyword evidence="3" id="KW-1185">Reference proteome</keyword>
<evidence type="ECO:0000313" key="2">
    <source>
        <dbReference type="Ensembl" id="ENSLLEP00000009221.1"/>
    </source>
</evidence>
<reference evidence="2" key="1">
    <citation type="submission" date="2025-08" db="UniProtKB">
        <authorList>
            <consortium name="Ensembl"/>
        </authorList>
    </citation>
    <scope>IDENTIFICATION</scope>
</reference>
<dbReference type="AlphaFoldDB" id="A0A8C5M806"/>
<accession>A0A8C5M806</accession>
<dbReference type="Ensembl" id="ENSLLET00000009577.1">
    <property type="protein sequence ID" value="ENSLLEP00000009221.1"/>
    <property type="gene ID" value="ENSLLEG00000005887.1"/>
</dbReference>
<organism evidence="2 3">
    <name type="scientific">Leptobrachium leishanense</name>
    <name type="common">Leishan spiny toad</name>
    <dbReference type="NCBI Taxonomy" id="445787"/>
    <lineage>
        <taxon>Eukaryota</taxon>
        <taxon>Metazoa</taxon>
        <taxon>Chordata</taxon>
        <taxon>Craniata</taxon>
        <taxon>Vertebrata</taxon>
        <taxon>Euteleostomi</taxon>
        <taxon>Amphibia</taxon>
        <taxon>Batrachia</taxon>
        <taxon>Anura</taxon>
        <taxon>Pelobatoidea</taxon>
        <taxon>Megophryidae</taxon>
        <taxon>Leptobrachium</taxon>
    </lineage>
</organism>
<dbReference type="Pfam" id="PF00078">
    <property type="entry name" value="RVT_1"/>
    <property type="match status" value="1"/>
</dbReference>
<dbReference type="OrthoDB" id="8953973at2759"/>
<name>A0A8C5M806_9ANUR</name>
<dbReference type="InterPro" id="IPR000477">
    <property type="entry name" value="RT_dom"/>
</dbReference>